<evidence type="ECO:0000313" key="2">
    <source>
        <dbReference type="Proteomes" id="UP000658258"/>
    </source>
</evidence>
<dbReference type="SUPFAM" id="SSF158446">
    <property type="entry name" value="IVS-encoded protein-like"/>
    <property type="match status" value="1"/>
</dbReference>
<comment type="caution">
    <text evidence="1">The sequence shown here is derived from an EMBL/GenBank/DDBJ whole genome shotgun (WGS) entry which is preliminary data.</text>
</comment>
<dbReference type="PANTHER" id="PTHR38471">
    <property type="entry name" value="FOUR HELIX BUNDLE PROTEIN"/>
    <property type="match status" value="1"/>
</dbReference>
<proteinExistence type="predicted"/>
<dbReference type="Gene3D" id="1.20.1440.60">
    <property type="entry name" value="23S rRNA-intervening sequence"/>
    <property type="match status" value="1"/>
</dbReference>
<dbReference type="PIRSF" id="PIRSF035652">
    <property type="entry name" value="CHP02436"/>
    <property type="match status" value="1"/>
</dbReference>
<dbReference type="Pfam" id="PF05635">
    <property type="entry name" value="23S_rRNA_IVP"/>
    <property type="match status" value="1"/>
</dbReference>
<dbReference type="InterPro" id="IPR036583">
    <property type="entry name" value="23S_rRNA_IVS_sf"/>
</dbReference>
<keyword evidence="2" id="KW-1185">Reference proteome</keyword>
<accession>A0ABQ3I8L5</accession>
<sequence>MIEELPNGYTYGVTGRQLTRCSTSVGANYRAACRAKSSADFINKLKIVEEEADECLYFMDLLTELNGTNLQLLKELMKEGDEILAIVVASIKTASANRNIKN</sequence>
<protein>
    <submittedName>
        <fullName evidence="1">Four helix bundle protein</fullName>
    </submittedName>
</protein>
<dbReference type="Proteomes" id="UP000658258">
    <property type="component" value="Unassembled WGS sequence"/>
</dbReference>
<organism evidence="1 2">
    <name type="scientific">Roseivirga thermotolerans</name>
    <dbReference type="NCBI Taxonomy" id="1758176"/>
    <lineage>
        <taxon>Bacteria</taxon>
        <taxon>Pseudomonadati</taxon>
        <taxon>Bacteroidota</taxon>
        <taxon>Cytophagia</taxon>
        <taxon>Cytophagales</taxon>
        <taxon>Roseivirgaceae</taxon>
        <taxon>Roseivirga</taxon>
    </lineage>
</organism>
<dbReference type="InterPro" id="IPR012657">
    <property type="entry name" value="23S_rRNA-intervening_sequence"/>
</dbReference>
<evidence type="ECO:0000313" key="1">
    <source>
        <dbReference type="EMBL" id="GHE65435.1"/>
    </source>
</evidence>
<reference evidence="2" key="1">
    <citation type="journal article" date="2019" name="Int. J. Syst. Evol. Microbiol.">
        <title>The Global Catalogue of Microorganisms (GCM) 10K type strain sequencing project: providing services to taxonomists for standard genome sequencing and annotation.</title>
        <authorList>
            <consortium name="The Broad Institute Genomics Platform"/>
            <consortium name="The Broad Institute Genome Sequencing Center for Infectious Disease"/>
            <person name="Wu L."/>
            <person name="Ma J."/>
        </authorList>
    </citation>
    <scope>NUCLEOTIDE SEQUENCE [LARGE SCALE GENOMIC DNA]</scope>
    <source>
        <strain evidence="2">CGMCC 1.15111</strain>
    </source>
</reference>
<name>A0ABQ3I8L5_9BACT</name>
<dbReference type="EMBL" id="BNAG01000003">
    <property type="protein sequence ID" value="GHE65435.1"/>
    <property type="molecule type" value="Genomic_DNA"/>
</dbReference>
<dbReference type="PANTHER" id="PTHR38471:SF2">
    <property type="entry name" value="FOUR HELIX BUNDLE PROTEIN"/>
    <property type="match status" value="1"/>
</dbReference>
<dbReference type="NCBIfam" id="TIGR02436">
    <property type="entry name" value="four helix bundle protein"/>
    <property type="match status" value="1"/>
</dbReference>
<gene>
    <name evidence="1" type="ORF">GCM10011340_20690</name>
</gene>